<dbReference type="Pfam" id="PF19904">
    <property type="entry name" value="DUF6377"/>
    <property type="match status" value="1"/>
</dbReference>
<feature type="domain" description="DUF6377" evidence="2">
    <location>
        <begin position="160"/>
        <end position="399"/>
    </location>
</feature>
<protein>
    <recommendedName>
        <fullName evidence="2">DUF6377 domain-containing protein</fullName>
    </recommendedName>
</protein>
<dbReference type="EMBL" id="BMXB01000016">
    <property type="protein sequence ID" value="GHA46653.1"/>
    <property type="molecule type" value="Genomic_DNA"/>
</dbReference>
<feature type="transmembrane region" description="Helical" evidence="1">
    <location>
        <begin position="235"/>
        <end position="255"/>
    </location>
</feature>
<evidence type="ECO:0000313" key="3">
    <source>
        <dbReference type="EMBL" id="GHA46653.1"/>
    </source>
</evidence>
<keyword evidence="1" id="KW-0472">Membrane</keyword>
<comment type="caution">
    <text evidence="3">The sequence shown here is derived from an EMBL/GenBank/DDBJ whole genome shotgun (WGS) entry which is preliminary data.</text>
</comment>
<dbReference type="Gene3D" id="1.25.40.10">
    <property type="entry name" value="Tetratricopeptide repeat domain"/>
    <property type="match status" value="1"/>
</dbReference>
<organism evidence="3 4">
    <name type="scientific">Salinimicrobium marinum</name>
    <dbReference type="NCBI Taxonomy" id="680283"/>
    <lineage>
        <taxon>Bacteria</taxon>
        <taxon>Pseudomonadati</taxon>
        <taxon>Bacteroidota</taxon>
        <taxon>Flavobacteriia</taxon>
        <taxon>Flavobacteriales</taxon>
        <taxon>Flavobacteriaceae</taxon>
        <taxon>Salinimicrobium</taxon>
    </lineage>
</organism>
<keyword evidence="1" id="KW-1133">Transmembrane helix</keyword>
<dbReference type="AlphaFoldDB" id="A0A918W1Y6"/>
<evidence type="ECO:0000259" key="2">
    <source>
        <dbReference type="Pfam" id="PF19904"/>
    </source>
</evidence>
<keyword evidence="1" id="KW-0812">Transmembrane</keyword>
<keyword evidence="4" id="KW-1185">Reference proteome</keyword>
<dbReference type="SUPFAM" id="SSF48452">
    <property type="entry name" value="TPR-like"/>
    <property type="match status" value="1"/>
</dbReference>
<proteinExistence type="predicted"/>
<dbReference type="InterPro" id="IPR011990">
    <property type="entry name" value="TPR-like_helical_dom_sf"/>
</dbReference>
<reference evidence="3" key="1">
    <citation type="journal article" date="2014" name="Int. J. Syst. Evol. Microbiol.">
        <title>Complete genome sequence of Corynebacterium casei LMG S-19264T (=DSM 44701T), isolated from a smear-ripened cheese.</title>
        <authorList>
            <consortium name="US DOE Joint Genome Institute (JGI-PGF)"/>
            <person name="Walter F."/>
            <person name="Albersmeier A."/>
            <person name="Kalinowski J."/>
            <person name="Ruckert C."/>
        </authorList>
    </citation>
    <scope>NUCLEOTIDE SEQUENCE</scope>
    <source>
        <strain evidence="3">KCTC 12719</strain>
    </source>
</reference>
<sequence length="436" mass="50544">MVEDPVLVSKAKIQEGFILLSAGLFKEAIDTLNSIEPEVFAEREKYRYHYVTARSYYDLADYTKDPKFSTDYIRKGNWHIEKALKYPDPDSSLYWAAESLRRMKHQNWNGAKFAFTYWINNFDLTPEFRGVATSSLGHIYSQTGFTDQAIHYLALAAIADVKNATMENVALRNLANQLYIKGDLEKANKYIRAAMEDATVYKARHRKLEISSILPIIEEAQQIRIEEQNDKLERIAFILGVLAFAVITFLVIIFTQLKAKNQSRKALAESNIKLQELNSNLQESDTVKEEYIRYFLSATSGLIKKIDRLQKTTTQKILAKKSEEILKNLKKYSVKKERESLHREFDEVFLKLFPTFREDFNSLFPEGQQREIRAGILLNTEMRIFALYRLGIQDANQIADFLDLTVATIYSYKTRIRSKSNYGSDFEKKIMSIKSL</sequence>
<evidence type="ECO:0000256" key="1">
    <source>
        <dbReference type="SAM" id="Phobius"/>
    </source>
</evidence>
<name>A0A918W1Y6_9FLAO</name>
<dbReference type="Proteomes" id="UP000610456">
    <property type="component" value="Unassembled WGS sequence"/>
</dbReference>
<accession>A0A918W1Y6</accession>
<gene>
    <name evidence="3" type="ORF">GCM10007103_29570</name>
</gene>
<dbReference type="InterPro" id="IPR045957">
    <property type="entry name" value="DUF6377"/>
</dbReference>
<reference evidence="3" key="2">
    <citation type="submission" date="2020-09" db="EMBL/GenBank/DDBJ databases">
        <authorList>
            <person name="Sun Q."/>
            <person name="Kim S."/>
        </authorList>
    </citation>
    <scope>NUCLEOTIDE SEQUENCE</scope>
    <source>
        <strain evidence="3">KCTC 12719</strain>
    </source>
</reference>
<evidence type="ECO:0000313" key="4">
    <source>
        <dbReference type="Proteomes" id="UP000610456"/>
    </source>
</evidence>